<feature type="compositionally biased region" description="Polar residues" evidence="1">
    <location>
        <begin position="605"/>
        <end position="619"/>
    </location>
</feature>
<evidence type="ECO:0000313" key="2">
    <source>
        <dbReference type="EMBL" id="KAG2181721.1"/>
    </source>
</evidence>
<feature type="region of interest" description="Disordered" evidence="1">
    <location>
        <begin position="511"/>
        <end position="619"/>
    </location>
</feature>
<dbReference type="EMBL" id="JAEPRA010000008">
    <property type="protein sequence ID" value="KAG2181721.1"/>
    <property type="molecule type" value="Genomic_DNA"/>
</dbReference>
<accession>A0A8H7PX46</accession>
<feature type="compositionally biased region" description="Polar residues" evidence="1">
    <location>
        <begin position="525"/>
        <end position="544"/>
    </location>
</feature>
<feature type="region of interest" description="Disordered" evidence="1">
    <location>
        <begin position="1"/>
        <end position="21"/>
    </location>
</feature>
<dbReference type="CDD" id="cd23767">
    <property type="entry name" value="IQCD"/>
    <property type="match status" value="1"/>
</dbReference>
<feature type="compositionally biased region" description="Polar residues" evidence="1">
    <location>
        <begin position="587"/>
        <end position="597"/>
    </location>
</feature>
<dbReference type="Pfam" id="PF00612">
    <property type="entry name" value="IQ"/>
    <property type="match status" value="1"/>
</dbReference>
<dbReference type="Gene3D" id="1.20.5.190">
    <property type="match status" value="1"/>
</dbReference>
<proteinExistence type="predicted"/>
<evidence type="ECO:0000256" key="1">
    <source>
        <dbReference type="SAM" id="MobiDB-lite"/>
    </source>
</evidence>
<name>A0A8H7PX46_9FUNG</name>
<feature type="compositionally biased region" description="Polar residues" evidence="1">
    <location>
        <begin position="1"/>
        <end position="16"/>
    </location>
</feature>
<keyword evidence="3" id="KW-1185">Reference proteome</keyword>
<dbReference type="Proteomes" id="UP000612746">
    <property type="component" value="Unassembled WGS sequence"/>
</dbReference>
<dbReference type="SMART" id="SM00015">
    <property type="entry name" value="IQ"/>
    <property type="match status" value="1"/>
</dbReference>
<dbReference type="PROSITE" id="PS50096">
    <property type="entry name" value="IQ"/>
    <property type="match status" value="1"/>
</dbReference>
<protein>
    <submittedName>
        <fullName evidence="2">Uncharacterized protein</fullName>
    </submittedName>
</protein>
<organism evidence="2 3">
    <name type="scientific">Umbelopsis vinacea</name>
    <dbReference type="NCBI Taxonomy" id="44442"/>
    <lineage>
        <taxon>Eukaryota</taxon>
        <taxon>Fungi</taxon>
        <taxon>Fungi incertae sedis</taxon>
        <taxon>Mucoromycota</taxon>
        <taxon>Mucoromycotina</taxon>
        <taxon>Umbelopsidomycetes</taxon>
        <taxon>Umbelopsidales</taxon>
        <taxon>Umbelopsidaceae</taxon>
        <taxon>Umbelopsis</taxon>
    </lineage>
</organism>
<evidence type="ECO:0000313" key="3">
    <source>
        <dbReference type="Proteomes" id="UP000612746"/>
    </source>
</evidence>
<feature type="region of interest" description="Disordered" evidence="1">
    <location>
        <begin position="237"/>
        <end position="279"/>
    </location>
</feature>
<gene>
    <name evidence="2" type="ORF">INT44_008536</name>
</gene>
<dbReference type="OrthoDB" id="2385347at2759"/>
<feature type="compositionally biased region" description="Low complexity" evidence="1">
    <location>
        <begin position="237"/>
        <end position="253"/>
    </location>
</feature>
<sequence>MRQPSVKSPPSSTIASKQPHIESVYYQQSQSYLEDEATNEADIYIPQNLDPEELAYKFPASSKAVDTIVNEDNTQHRYHLTRGSPIVDWSGDSDSSRIDMRDTSTLKDSYVTTDNVKYKLSWSSTISVGENNLSLYPTTTPTETFPVDIHQPSTPGPIIAQMVKDGLSRHSSGYSNVIDDDDSASVGTEEFDNWTHGPKISADTLEHESYKGDLTFLLTSTRTFDTTRINALDAIATTGSSHPTSSPEHTSGSLPANDTRHSPTFLHSKTHNSKSQARQYSHAKQHAVKQYEMPDKLILEYKGNTVHIVESSVKDLSHDIELKSESVLLPVNQIVTSLDLQHAAATKIQASWRGYKERKLNPPTSARAMLLMMTLSVKLQQKCNGSVDRKLRGLKHRVLQEARFRVRSERQLQKLGEVNRKERDELCRLLDNENITLEAQDRLMRESVEKVDVTYHQLQVERSERENLERVFQLAAKEISAQAEREVQRSKEMDTMQRKVEKLANELKFLKLEQSSTHQRPRRSISPTPSLRNPSQVPNVQCSPSPDHRPSYRNRMRPSAVPRLETGPSSPNVNSALYKMHAAKDTLPSSHPKTNNILLRGKSLIPTNSNNTSSQERRR</sequence>
<comment type="caution">
    <text evidence="2">The sequence shown here is derived from an EMBL/GenBank/DDBJ whole genome shotgun (WGS) entry which is preliminary data.</text>
</comment>
<dbReference type="AlphaFoldDB" id="A0A8H7PX46"/>
<dbReference type="InterPro" id="IPR000048">
    <property type="entry name" value="IQ_motif_EF-hand-BS"/>
</dbReference>
<reference evidence="2" key="1">
    <citation type="submission" date="2020-12" db="EMBL/GenBank/DDBJ databases">
        <title>Metabolic potential, ecology and presence of endohyphal bacteria is reflected in genomic diversity of Mucoromycotina.</title>
        <authorList>
            <person name="Muszewska A."/>
            <person name="Okrasinska A."/>
            <person name="Steczkiewicz K."/>
            <person name="Drgas O."/>
            <person name="Orlowska M."/>
            <person name="Perlinska-Lenart U."/>
            <person name="Aleksandrzak-Piekarczyk T."/>
            <person name="Szatraj K."/>
            <person name="Zielenkiewicz U."/>
            <person name="Pilsyk S."/>
            <person name="Malc E."/>
            <person name="Mieczkowski P."/>
            <person name="Kruszewska J.S."/>
            <person name="Biernat P."/>
            <person name="Pawlowska J."/>
        </authorList>
    </citation>
    <scope>NUCLEOTIDE SEQUENCE</scope>
    <source>
        <strain evidence="2">WA0000051536</strain>
    </source>
</reference>